<organism evidence="2 3">
    <name type="scientific">Sporothrix bragantina</name>
    <dbReference type="NCBI Taxonomy" id="671064"/>
    <lineage>
        <taxon>Eukaryota</taxon>
        <taxon>Fungi</taxon>
        <taxon>Dikarya</taxon>
        <taxon>Ascomycota</taxon>
        <taxon>Pezizomycotina</taxon>
        <taxon>Sordariomycetes</taxon>
        <taxon>Sordariomycetidae</taxon>
        <taxon>Ophiostomatales</taxon>
        <taxon>Ophiostomataceae</taxon>
        <taxon>Sporothrix</taxon>
    </lineage>
</organism>
<feature type="region of interest" description="Disordered" evidence="1">
    <location>
        <begin position="1"/>
        <end position="36"/>
    </location>
</feature>
<dbReference type="Proteomes" id="UP001642406">
    <property type="component" value="Unassembled WGS sequence"/>
</dbReference>
<reference evidence="2 3" key="1">
    <citation type="submission" date="2024-01" db="EMBL/GenBank/DDBJ databases">
        <authorList>
            <person name="Allen C."/>
            <person name="Tagirdzhanova G."/>
        </authorList>
    </citation>
    <scope>NUCLEOTIDE SEQUENCE [LARGE SCALE GENOMIC DNA]</scope>
</reference>
<comment type="caution">
    <text evidence="2">The sequence shown here is derived from an EMBL/GenBank/DDBJ whole genome shotgun (WGS) entry which is preliminary data.</text>
</comment>
<evidence type="ECO:0008006" key="4">
    <source>
        <dbReference type="Google" id="ProtNLM"/>
    </source>
</evidence>
<name>A0ABP0AMU1_9PEZI</name>
<evidence type="ECO:0000313" key="2">
    <source>
        <dbReference type="EMBL" id="CAK7208329.1"/>
    </source>
</evidence>
<keyword evidence="3" id="KW-1185">Reference proteome</keyword>
<protein>
    <recommendedName>
        <fullName evidence="4">BZIP domain-containing protein</fullName>
    </recommendedName>
</protein>
<gene>
    <name evidence="2" type="ORF">SBRCBS47491_000055</name>
</gene>
<dbReference type="EMBL" id="CAWUHC010000001">
    <property type="protein sequence ID" value="CAK7208329.1"/>
    <property type="molecule type" value="Genomic_DNA"/>
</dbReference>
<evidence type="ECO:0000256" key="1">
    <source>
        <dbReference type="SAM" id="MobiDB-lite"/>
    </source>
</evidence>
<accession>A0ABP0AMU1</accession>
<proteinExistence type="predicted"/>
<sequence length="159" mass="17814">MPPRKAANARARQPSVDVGGMSSDMNMDSDMDGDFDPVQAATELKRVIDGHKKRRFAFRKKIEGRYESKVAEIVKRTEARLAERDKARARTRQGQMDRLVAAMEVRDAKQRDVADKVGRFYNGCMNLISLLQTVYTGLAEEAQLAVLDDGDRKGEPGRA</sequence>
<feature type="compositionally biased region" description="Low complexity" evidence="1">
    <location>
        <begin position="17"/>
        <end position="26"/>
    </location>
</feature>
<evidence type="ECO:0000313" key="3">
    <source>
        <dbReference type="Proteomes" id="UP001642406"/>
    </source>
</evidence>